<protein>
    <recommendedName>
        <fullName evidence="3">RiboL-PSP-HEPN domain-containing protein</fullName>
    </recommendedName>
</protein>
<accession>A0A0K9UWT2</accession>
<dbReference type="AlphaFoldDB" id="A0A0K9UWT2"/>
<comment type="caution">
    <text evidence="1">The sequence shown here is derived from an EMBL/GenBank/DDBJ whole genome shotgun (WGS) entry which is preliminary data.</text>
</comment>
<dbReference type="RefSeq" id="WP_000399050.1">
    <property type="nucleotide sequence ID" value="NZ_CP016325.1"/>
</dbReference>
<evidence type="ECO:0008006" key="3">
    <source>
        <dbReference type="Google" id="ProtNLM"/>
    </source>
</evidence>
<evidence type="ECO:0000313" key="2">
    <source>
        <dbReference type="Proteomes" id="UP000003017"/>
    </source>
</evidence>
<dbReference type="EMBL" id="AAUT02000009">
    <property type="protein sequence ID" value="KNA60760.1"/>
    <property type="molecule type" value="Genomic_DNA"/>
</dbReference>
<dbReference type="Proteomes" id="UP000003017">
    <property type="component" value="Unassembled WGS sequence"/>
</dbReference>
<name>A0A0K9UWT2_VIBCL</name>
<sequence>MEGQSKGTVYAHAYFSASVERTLSADNFGDQCAGLTSVALTAFMVESYLNYLCENIYLIEGRASKYLDDNSQENIVETLNAMKNVDKERSFNVRLAEVLGYSAQAKIMMKSLRKSVHKKQRDEFDQDLRDCKEFNVIESKYKFSAKDKLKSVLKACGTPQAEYDKLLQVNNKLFDARNALAHGRAEYLDANFKSNDELSVSEAVPTVTAGWQEQCTLEKAKAMYESSKELIAYLNKAFLAESQPLNRLSSQVSAVS</sequence>
<gene>
    <name evidence="1" type="ORF">VC274080_022975</name>
</gene>
<reference evidence="1 2" key="2">
    <citation type="submission" date="2010-08" db="EMBL/GenBank/DDBJ databases">
        <title>The Genome Sequence of Vibrio cholerae strain 2740-80.</title>
        <authorList>
            <consortium name="The Broad Institute Genome Sequencing Platform"/>
            <person name="Colwell R."/>
            <person name="Young S.K."/>
            <person name="Zeng Q."/>
            <person name="Alvarado L."/>
            <person name="Berlin A."/>
            <person name="Chapman S."/>
            <person name="Chen Z."/>
            <person name="Freedman E."/>
            <person name="Gellesch M."/>
            <person name="Goldberg J."/>
            <person name="Griggs A."/>
            <person name="Gujja S."/>
            <person name="Heilman E."/>
            <person name="Heiman D."/>
            <person name="Howarth C."/>
            <person name="Larson L."/>
            <person name="Mehta T."/>
            <person name="Neiman D.N."/>
            <person name="Park D."/>
            <person name="Pearson M."/>
            <person name="Roberts A."/>
            <person name="Saif S."/>
            <person name="Shenoy N."/>
            <person name="Sisk P."/>
            <person name="Stolte C."/>
            <person name="Sykes S."/>
            <person name="White J."/>
            <person name="Yandava C."/>
            <person name="Borodovsky M."/>
            <person name="Heidelberg J."/>
            <person name="Haas B."/>
            <person name="Nusbaum C."/>
            <person name="Birren B."/>
        </authorList>
    </citation>
    <scope>NUCLEOTIDE SEQUENCE [LARGE SCALE GENOMIC DNA]</scope>
    <source>
        <strain evidence="1 2">2740-80</strain>
    </source>
</reference>
<evidence type="ECO:0000313" key="1">
    <source>
        <dbReference type="EMBL" id="KNA60760.1"/>
    </source>
</evidence>
<proteinExistence type="predicted"/>
<reference evidence="1 2" key="1">
    <citation type="submission" date="2007-01" db="EMBL/GenBank/DDBJ databases">
        <authorList>
            <person name="Kobayashi T."/>
            <person name="Suzuki M."/>
            <person name="Inoue H."/>
            <person name="Itai R.N."/>
            <person name="Takahashi M."/>
            <person name="Nakanishi H."/>
            <person name="Mori S."/>
            <person name="Nishizawa N.K."/>
        </authorList>
    </citation>
    <scope>NUCLEOTIDE SEQUENCE [LARGE SCALE GENOMIC DNA]</scope>
    <source>
        <strain evidence="1 2">2740-80</strain>
    </source>
</reference>
<organism evidence="1 2">
    <name type="scientific">Vibrio cholerae 2740-80</name>
    <dbReference type="NCBI Taxonomy" id="412614"/>
    <lineage>
        <taxon>Bacteria</taxon>
        <taxon>Pseudomonadati</taxon>
        <taxon>Pseudomonadota</taxon>
        <taxon>Gammaproteobacteria</taxon>
        <taxon>Vibrionales</taxon>
        <taxon>Vibrionaceae</taxon>
        <taxon>Vibrio</taxon>
    </lineage>
</organism>